<feature type="region of interest" description="Disordered" evidence="2">
    <location>
        <begin position="160"/>
        <end position="182"/>
    </location>
</feature>
<reference evidence="3" key="1">
    <citation type="submission" date="2019-05" db="EMBL/GenBank/DDBJ databases">
        <title>Annotation for the trematode Fasciolopsis buski.</title>
        <authorList>
            <person name="Choi Y.-J."/>
        </authorList>
    </citation>
    <scope>NUCLEOTIDE SEQUENCE</scope>
    <source>
        <strain evidence="3">HT</strain>
        <tissue evidence="3">Whole worm</tissue>
    </source>
</reference>
<feature type="non-terminal residue" evidence="3">
    <location>
        <position position="453"/>
    </location>
</feature>
<evidence type="ECO:0000256" key="2">
    <source>
        <dbReference type="SAM" id="MobiDB-lite"/>
    </source>
</evidence>
<feature type="coiled-coil region" evidence="1">
    <location>
        <begin position="352"/>
        <end position="382"/>
    </location>
</feature>
<proteinExistence type="predicted"/>
<evidence type="ECO:0000313" key="4">
    <source>
        <dbReference type="Proteomes" id="UP000728185"/>
    </source>
</evidence>
<name>A0A8E0VFQ5_9TREM</name>
<protein>
    <submittedName>
        <fullName evidence="3">Uncharacterized protein</fullName>
    </submittedName>
</protein>
<dbReference type="EMBL" id="LUCM01009345">
    <property type="protein sequence ID" value="KAA0187102.1"/>
    <property type="molecule type" value="Genomic_DNA"/>
</dbReference>
<keyword evidence="1" id="KW-0175">Coiled coil</keyword>
<dbReference type="OrthoDB" id="676979at2759"/>
<dbReference type="Proteomes" id="UP000728185">
    <property type="component" value="Unassembled WGS sequence"/>
</dbReference>
<comment type="caution">
    <text evidence="3">The sequence shown here is derived from an EMBL/GenBank/DDBJ whole genome shotgun (WGS) entry which is preliminary data.</text>
</comment>
<evidence type="ECO:0000313" key="3">
    <source>
        <dbReference type="EMBL" id="KAA0187102.1"/>
    </source>
</evidence>
<gene>
    <name evidence="3" type="ORF">FBUS_06663</name>
</gene>
<accession>A0A8E0VFQ5</accession>
<organism evidence="3 4">
    <name type="scientific">Fasciolopsis buskii</name>
    <dbReference type="NCBI Taxonomy" id="27845"/>
    <lineage>
        <taxon>Eukaryota</taxon>
        <taxon>Metazoa</taxon>
        <taxon>Spiralia</taxon>
        <taxon>Lophotrochozoa</taxon>
        <taxon>Platyhelminthes</taxon>
        <taxon>Trematoda</taxon>
        <taxon>Digenea</taxon>
        <taxon>Plagiorchiida</taxon>
        <taxon>Echinostomata</taxon>
        <taxon>Echinostomatoidea</taxon>
        <taxon>Fasciolidae</taxon>
        <taxon>Fasciolopsis</taxon>
    </lineage>
</organism>
<dbReference type="AlphaFoldDB" id="A0A8E0VFQ5"/>
<evidence type="ECO:0000256" key="1">
    <source>
        <dbReference type="SAM" id="Coils"/>
    </source>
</evidence>
<sequence length="453" mass="50621">RFLSRIDCRAIRDAERKVALAVGSNHTSTSFWVEQCTDDAAKLSLAVSQDIPKMKRNINSALINNALEASPIEEKLAKSQVNGCGTKMSTLIAPSAQSNESWNHLGLTRGVKHAEFYNRWERYLTEIEANALEDSNSFSCEPNEMLNRLKNTPLVPHVMTDAGDEKTKPLTDGPKVAPRTRRTNSLGRRLGTNTAALNGLTSMDEKLLKTSTEVSGNQQVNGNYHVSPTGIANNNGRIADEVERMDQSFFMMMKNMIQDAVSEGFVKFNRREHDRTESAEKFCEDSSRGAPQKAVNSKEYSTLVQAEHGVTKPIKPVPNGAICQSAFTVPKSLMINRKEMCAKSVGEEFASSAVLRTENQRLQSEVERLKYQLKKYEQAENEPHAWIVAEPTKVVSRIETTAICSAQNEFTIPSRTLPIWQSLRSNEYRDRNKDTNGCMFSPIDTPAVRDTIK</sequence>
<keyword evidence="4" id="KW-1185">Reference proteome</keyword>